<keyword evidence="3" id="KW-1185">Reference proteome</keyword>
<evidence type="ECO:0000313" key="2">
    <source>
        <dbReference type="EMBL" id="ASM78963.1"/>
    </source>
</evidence>
<sequence>MNLNASIIDQRLTGVQAEIAQWAQDELNVTAPDRLKPLAFVYLCVKTMLDLDAQEAFDCVTDGGGDFGVDAMQVTEEVDGEFNVTLFQAKYKTAKLDADSNFPEDGIHALVNAIRHIFDPTAELGAINERLRVKVEEARAMVRDGFIPRVRAIACNNGIRWNDQAQTIINRANFGDQVTWEYVNHDVLIGILQRPKQVDDTLRLIGKANVEDMNFSRVCIGRMPVTEVAALMRSHGDRLLERNIRRYLGLHGNRVNEGIRTTLQSPQPSNFYFFNNGLTLVCNDFSYNALQNSDYQVRVENLQIVNGGQTCMTILKTCEAMAAAGKALPADASVLVRLYKLPKDNDDIVLQITHATNSQNPVDLKDLRSNDEIQRQLEASIQELGFSYRRKRMDGSPRATDITAGAAAEALLAVWRHAPHQAKFLTREHFGKLYSQIFPSEVNGAQVVLAVLLYRVAENHRRRPTEADPTLVRYASCFIAMRMGQRLLHELGKTLGALNHQTFGAAKKLVDEKGETFFRDSVLDVESALNELYGQKEVSTLQLSATFRRGDLIQKLLASPLAAA</sequence>
<name>A0A221KJF1_VITFI</name>
<evidence type="ECO:0000259" key="1">
    <source>
        <dbReference type="Pfam" id="PF10592"/>
    </source>
</evidence>
<protein>
    <submittedName>
        <fullName evidence="2">Abortive infection protein</fullName>
    </submittedName>
</protein>
<dbReference type="OrthoDB" id="9806213at2"/>
<gene>
    <name evidence="2" type="ORF">VITFI_CDS3186</name>
</gene>
<dbReference type="InterPro" id="IPR018891">
    <property type="entry name" value="AIPR_C"/>
</dbReference>
<dbReference type="EMBL" id="CP022423">
    <property type="protein sequence ID" value="ASM78963.1"/>
    <property type="molecule type" value="Genomic_DNA"/>
</dbReference>
<organism evidence="2 3">
    <name type="scientific">Vitreoscilla filiformis</name>
    <dbReference type="NCBI Taxonomy" id="63"/>
    <lineage>
        <taxon>Bacteria</taxon>
        <taxon>Pseudomonadati</taxon>
        <taxon>Pseudomonadota</taxon>
        <taxon>Betaproteobacteria</taxon>
        <taxon>Neisseriales</taxon>
        <taxon>Neisseriaceae</taxon>
        <taxon>Vitreoscilla</taxon>
    </lineage>
</organism>
<dbReference type="RefSeq" id="WP_089417821.1">
    <property type="nucleotide sequence ID" value="NZ_CP022423.1"/>
</dbReference>
<feature type="domain" description="Abortive phage infection protein C-terminal" evidence="1">
    <location>
        <begin position="240"/>
        <end position="489"/>
    </location>
</feature>
<dbReference type="AlphaFoldDB" id="A0A221KJF1"/>
<dbReference type="KEGG" id="vff:VITFI_CDS3186"/>
<proteinExistence type="predicted"/>
<reference evidence="2 3" key="1">
    <citation type="submission" date="2017-07" db="EMBL/GenBank/DDBJ databases">
        <title>Complete Genome Sequence of the cosmetic ferment Vitreoscilla filiformis (ATCC15551).</title>
        <authorList>
            <person name="Contreras S."/>
            <person name="Sagory-Zalkind P."/>
            <person name="Blanquart H."/>
            <person name="Iltis A."/>
            <person name="Morand S.C."/>
        </authorList>
    </citation>
    <scope>NUCLEOTIDE SEQUENCE [LARGE SCALE GENOMIC DNA]</scope>
    <source>
        <strain evidence="2 3">ATCC 15551</strain>
    </source>
</reference>
<accession>A0A221KJF1</accession>
<dbReference type="Pfam" id="PF10592">
    <property type="entry name" value="AIPR"/>
    <property type="match status" value="1"/>
</dbReference>
<evidence type="ECO:0000313" key="3">
    <source>
        <dbReference type="Proteomes" id="UP000199729"/>
    </source>
</evidence>
<dbReference type="Proteomes" id="UP000199729">
    <property type="component" value="Chromosome"/>
</dbReference>